<dbReference type="STRING" id="1157490.EL26_10740"/>
<dbReference type="Proteomes" id="UP000027931">
    <property type="component" value="Unassembled WGS sequence"/>
</dbReference>
<feature type="domain" description="Peptidase M6-like" evidence="3">
    <location>
        <begin position="339"/>
        <end position="405"/>
    </location>
</feature>
<evidence type="ECO:0000313" key="4">
    <source>
        <dbReference type="EMBL" id="KEO83441.1"/>
    </source>
</evidence>
<dbReference type="AlphaFoldDB" id="A0A074LMU4"/>
<evidence type="ECO:0000256" key="1">
    <source>
        <dbReference type="SAM" id="MobiDB-lite"/>
    </source>
</evidence>
<dbReference type="EMBL" id="JMIR01000012">
    <property type="protein sequence ID" value="KEO83441.1"/>
    <property type="molecule type" value="Genomic_DNA"/>
</dbReference>
<dbReference type="SUPFAM" id="SSF55486">
    <property type="entry name" value="Metalloproteases ('zincins'), catalytic domain"/>
    <property type="match status" value="1"/>
</dbReference>
<feature type="region of interest" description="Disordered" evidence="1">
    <location>
        <begin position="64"/>
        <end position="101"/>
    </location>
</feature>
<dbReference type="OrthoDB" id="275270at2"/>
<organism evidence="4 5">
    <name type="scientific">Tumebacillus flagellatus</name>
    <dbReference type="NCBI Taxonomy" id="1157490"/>
    <lineage>
        <taxon>Bacteria</taxon>
        <taxon>Bacillati</taxon>
        <taxon>Bacillota</taxon>
        <taxon>Bacilli</taxon>
        <taxon>Bacillales</taxon>
        <taxon>Alicyclobacillaceae</taxon>
        <taxon>Tumebacillus</taxon>
    </lineage>
</organism>
<protein>
    <recommendedName>
        <fullName evidence="3">Peptidase M6-like domain-containing protein</fullName>
    </recommendedName>
</protein>
<dbReference type="eggNOG" id="COG4412">
    <property type="taxonomic scope" value="Bacteria"/>
</dbReference>
<feature type="chain" id="PRO_5001696287" description="Peptidase M6-like domain-containing protein" evidence="2">
    <location>
        <begin position="30"/>
        <end position="594"/>
    </location>
</feature>
<accession>A0A074LMU4</accession>
<name>A0A074LMU4_9BACL</name>
<dbReference type="GO" id="GO:0006508">
    <property type="term" value="P:proteolysis"/>
    <property type="evidence" value="ECO:0007669"/>
    <property type="project" value="InterPro"/>
</dbReference>
<dbReference type="InterPro" id="IPR008757">
    <property type="entry name" value="Peptidase_M6-like_domain"/>
</dbReference>
<evidence type="ECO:0000259" key="3">
    <source>
        <dbReference type="Pfam" id="PF05547"/>
    </source>
</evidence>
<dbReference type="NCBIfam" id="TIGR03296">
    <property type="entry name" value="M6dom_TIGR03296"/>
    <property type="match status" value="1"/>
</dbReference>
<comment type="caution">
    <text evidence="4">The sequence shown here is derived from an EMBL/GenBank/DDBJ whole genome shotgun (WGS) entry which is preliminary data.</text>
</comment>
<dbReference type="PANTHER" id="PTHR41775">
    <property type="entry name" value="SECRETED PROTEIN-RELATED"/>
    <property type="match status" value="1"/>
</dbReference>
<keyword evidence="2" id="KW-0732">Signal</keyword>
<dbReference type="GO" id="GO:0008233">
    <property type="term" value="F:peptidase activity"/>
    <property type="evidence" value="ECO:0007669"/>
    <property type="project" value="InterPro"/>
</dbReference>
<feature type="signal peptide" evidence="2">
    <location>
        <begin position="1"/>
        <end position="29"/>
    </location>
</feature>
<keyword evidence="5" id="KW-1185">Reference proteome</keyword>
<dbReference type="RefSeq" id="WP_052036223.1">
    <property type="nucleotide sequence ID" value="NZ_JMIR01000012.1"/>
</dbReference>
<evidence type="ECO:0000313" key="5">
    <source>
        <dbReference type="Proteomes" id="UP000027931"/>
    </source>
</evidence>
<feature type="compositionally biased region" description="Basic and acidic residues" evidence="1">
    <location>
        <begin position="88"/>
        <end position="98"/>
    </location>
</feature>
<proteinExistence type="predicted"/>
<dbReference type="PANTHER" id="PTHR41775:SF1">
    <property type="entry name" value="PEPTIDASE M6-LIKE DOMAIN-CONTAINING PROTEIN"/>
    <property type="match status" value="1"/>
</dbReference>
<dbReference type="Pfam" id="PF05547">
    <property type="entry name" value="Peptidase_M6"/>
    <property type="match status" value="1"/>
</dbReference>
<reference evidence="4 5" key="1">
    <citation type="journal article" date="2013" name="Int. J. Syst. Evol. Microbiol.">
        <title>Tumebacillus flagellatus sp. nov., an alpha-amylase/pullulanase-producing bacterium isolated from cassava wastewater.</title>
        <authorList>
            <person name="Wang Q."/>
            <person name="Xie N."/>
            <person name="Qin Y."/>
            <person name="Shen N."/>
            <person name="Zhu J."/>
            <person name="Mi H."/>
            <person name="Huang R."/>
        </authorList>
    </citation>
    <scope>NUCLEOTIDE SEQUENCE [LARGE SCALE GENOMIC DNA]</scope>
    <source>
        <strain evidence="4 5">GST4</strain>
    </source>
</reference>
<gene>
    <name evidence="4" type="ORF">EL26_10740</name>
</gene>
<sequence>MKQKQKLVAFAVVSSLTAATMLATPGVSAKPLASTTAAPAVAADNTLGSVQFSAETMAPEAAKVLQDKGIRPKQPSPKLNKKKNPNSRPDHKSPEDRLTLSPTQNNLAILVKFPEENGHSAVPGAPDERIPAKYFNDLLYGTSYNPYELPEFSKYATAPDGTKAPTDRTLHNYYNQISYGKLNVTTQDSPENVNWVTAPHPYSYYFGNTGSLPTSPNDYNANGFGDYPHNVQGLVEDVLKAADAQIDFSKYAVNGEVPGVFIIHEGTGGEWSADPQQFWSHKWDLDEVTSDGGQTYVQKNGIILDGVKVSKYSMEPELGGNLSGFDGESSYDPSLVSGPFAPAVGVYAHEFGHILGLPDLYDYGYDSEGVGAWSVMAGGSWARYPNYLQYNGNTPVQLDAWNRYFAGLADAVEINNQNSLTIPSASNTNKVYKYTVNGTHGTEYFLLENRQLQGYDLGLSRYGGVKTGQLNKNMHGLVVYHVDDNVLQRNFWRPDEGQDANPNRMAYNPVDAYTGTNEWHYGVGIIQADGKFDLENNVNAGDAGDVFPGTSGNTSLQFNKNFYSGSYYMPTASVKFGLSNIKETNGVITAKVTK</sequence>
<evidence type="ECO:0000256" key="2">
    <source>
        <dbReference type="SAM" id="SignalP"/>
    </source>
</evidence>